<sequence length="263" mass="27633">MYLSAERLAIANRTVQETFEQTSIAWQAIPRWDTGDPGQARVRGDVVNNPDPNAALPALVSATVDFDVTLAQAIAPIPDSLLARVTAMTVELAAKVDDAVIPALRKAGTPDLPLNDATPDTVVGSLIDARVRVEKAGYRASSCLITTTAGLKVVSTLVSGVPGTEVLFGPPNINSLHRAEVVETTPPAKKFAQGILLGRRQRIPHGRAVDASPGEEPVDLAVSVFPSLEVVGDTTAGTIAVSVRIRYAVRIKDVGGIVALIKP</sequence>
<organism evidence="1 2">
    <name type="scientific">Mycolicibacterium hodleri</name>
    <dbReference type="NCBI Taxonomy" id="49897"/>
    <lineage>
        <taxon>Bacteria</taxon>
        <taxon>Bacillati</taxon>
        <taxon>Actinomycetota</taxon>
        <taxon>Actinomycetes</taxon>
        <taxon>Mycobacteriales</taxon>
        <taxon>Mycobacteriaceae</taxon>
        <taxon>Mycolicibacterium</taxon>
    </lineage>
</organism>
<dbReference type="AlphaFoldDB" id="A0A502EDY0"/>
<reference evidence="1 2" key="1">
    <citation type="journal article" date="2019" name="Environ. Microbiol.">
        <title>Species interactions and distinct microbial communities in high Arctic permafrost affected cryosols are associated with the CH4 and CO2 gas fluxes.</title>
        <authorList>
            <person name="Altshuler I."/>
            <person name="Hamel J."/>
            <person name="Turney S."/>
            <person name="Magnuson E."/>
            <person name="Levesque R."/>
            <person name="Greer C."/>
            <person name="Whyte L.G."/>
        </authorList>
    </citation>
    <scope>NUCLEOTIDE SEQUENCE [LARGE SCALE GENOMIC DNA]</scope>
    <source>
        <strain evidence="1 2">S5.20</strain>
    </source>
</reference>
<protein>
    <submittedName>
        <fullName evidence="1">Uncharacterized protein</fullName>
    </submittedName>
</protein>
<proteinExistence type="predicted"/>
<comment type="caution">
    <text evidence="1">The sequence shown here is derived from an EMBL/GenBank/DDBJ whole genome shotgun (WGS) entry which is preliminary data.</text>
</comment>
<keyword evidence="2" id="KW-1185">Reference proteome</keyword>
<dbReference type="EMBL" id="RCZG01000004">
    <property type="protein sequence ID" value="TPG34581.1"/>
    <property type="molecule type" value="Genomic_DNA"/>
</dbReference>
<dbReference type="OrthoDB" id="4702705at2"/>
<accession>A0A502EDY0</accession>
<evidence type="ECO:0000313" key="2">
    <source>
        <dbReference type="Proteomes" id="UP000320095"/>
    </source>
</evidence>
<dbReference type="RefSeq" id="WP_140691549.1">
    <property type="nucleotide sequence ID" value="NZ_RCZG01000004.1"/>
</dbReference>
<evidence type="ECO:0000313" key="1">
    <source>
        <dbReference type="EMBL" id="TPG34581.1"/>
    </source>
</evidence>
<name>A0A502EDY0_9MYCO</name>
<gene>
    <name evidence="1" type="ORF">EAH80_13755</name>
</gene>
<dbReference type="Proteomes" id="UP000320095">
    <property type="component" value="Unassembled WGS sequence"/>
</dbReference>